<keyword evidence="1" id="KW-0808">Transferase</keyword>
<keyword evidence="2" id="KW-1185">Reference proteome</keyword>
<dbReference type="CDD" id="cd04186">
    <property type="entry name" value="GT_2_like_c"/>
    <property type="match status" value="1"/>
</dbReference>
<dbReference type="InterPro" id="IPR029044">
    <property type="entry name" value="Nucleotide-diphossugar_trans"/>
</dbReference>
<evidence type="ECO:0000313" key="1">
    <source>
        <dbReference type="EMBL" id="AJK68162.1"/>
    </source>
</evidence>
<dbReference type="GO" id="GO:0102096">
    <property type="term" value="F:decaprenyl-N-acetyl-alpha-D-glucosaminyl-pyrophosphate:dTDP-alpha-L-rhamnose rhamnosyltransferase activity"/>
    <property type="evidence" value="ECO:0007669"/>
    <property type="project" value="UniProtKB-EC"/>
</dbReference>
<reference evidence="1 2" key="1">
    <citation type="submission" date="2014-05" db="EMBL/GenBank/DDBJ databases">
        <title>Complete genome sequence of Corynebacterium marinum DSM 44953.</title>
        <authorList>
            <person name="Schaffert L."/>
            <person name="Albersmeier A."/>
            <person name="Kalinowski J."/>
            <person name="Ruckert C."/>
        </authorList>
    </citation>
    <scope>NUCLEOTIDE SEQUENCE [LARGE SCALE GENOMIC DNA]</scope>
    <source>
        <strain evidence="1 2">DSM 44953</strain>
    </source>
</reference>
<dbReference type="EC" id="2.4.1.289" evidence="1"/>
<dbReference type="Proteomes" id="UP000031928">
    <property type="component" value="Chromosome"/>
</dbReference>
<gene>
    <name evidence="1" type="primary">wbbL</name>
    <name evidence="1" type="ORF">B840_02670</name>
</gene>
<dbReference type="KEGG" id="cmq:B840_02670"/>
<evidence type="ECO:0000313" key="2">
    <source>
        <dbReference type="Proteomes" id="UP000031928"/>
    </source>
</evidence>
<dbReference type="Gene3D" id="3.90.550.10">
    <property type="entry name" value="Spore Coat Polysaccharide Biosynthesis Protein SpsA, Chain A"/>
    <property type="match status" value="1"/>
</dbReference>
<dbReference type="HOGENOM" id="CLU_023845_0_0_11"/>
<proteinExistence type="predicted"/>
<dbReference type="Pfam" id="PF13641">
    <property type="entry name" value="Glyco_tranf_2_3"/>
    <property type="match status" value="1"/>
</dbReference>
<organism evidence="1 2">
    <name type="scientific">Corynebacterium marinum DSM 44953</name>
    <dbReference type="NCBI Taxonomy" id="1224162"/>
    <lineage>
        <taxon>Bacteria</taxon>
        <taxon>Bacillati</taxon>
        <taxon>Actinomycetota</taxon>
        <taxon>Actinomycetes</taxon>
        <taxon>Mycobacteriales</taxon>
        <taxon>Corynebacteriaceae</taxon>
        <taxon>Corynebacterium</taxon>
    </lineage>
</organism>
<name>A0A0B6TE01_9CORY</name>
<dbReference type="PANTHER" id="PTHR43179:SF7">
    <property type="entry name" value="RHAMNOSYLTRANSFERASE WBBL"/>
    <property type="match status" value="1"/>
</dbReference>
<dbReference type="SUPFAM" id="SSF53448">
    <property type="entry name" value="Nucleotide-diphospho-sugar transferases"/>
    <property type="match status" value="1"/>
</dbReference>
<dbReference type="PANTHER" id="PTHR43179">
    <property type="entry name" value="RHAMNOSYLTRANSFERASE WBBL"/>
    <property type="match status" value="1"/>
</dbReference>
<protein>
    <submittedName>
        <fullName evidence="1">N-acetylglucosaminyl-diphospho-decaprenol L-rhamnosyltransferase</fullName>
        <ecNumber evidence="1">2.4.1.289</ecNumber>
    </submittedName>
</protein>
<dbReference type="STRING" id="1224162.B840_02670"/>
<dbReference type="AlphaFoldDB" id="A0A0B6TE01"/>
<sequence>MAVQGVDGRPHYAVHIVTNSQTPPVAVITVTYSPGRHLAAFLDSLPAATAQGVHVVLADNGSRDGVPEEAASRSSNVEFLPTGGNLGYGAGMNAGARQLRPLRDAGEIDPEFLVLSNPDVVFGEGAIDELIACARRWPDAAAVGPGIVEPDGSVYPSARAVPTLGSGIGHALLGQIWPANPWTRAYRDDADMATERLAGWLSGSCLLVRWDAFDAVGGFDERYFMYLEDVDLGDRFTRAGYDNVFCPTATITHARGHVAGEHSDTMLPAHHESAYRFQADRLPHWWQAPLRLVIRAGLSARSAMAVARARTSNRKDS</sequence>
<accession>A0A0B6TE01</accession>
<dbReference type="EMBL" id="CP007790">
    <property type="protein sequence ID" value="AJK68162.1"/>
    <property type="molecule type" value="Genomic_DNA"/>
</dbReference>
<keyword evidence="1" id="KW-0328">Glycosyltransferase</keyword>